<dbReference type="Gene3D" id="2.40.50.100">
    <property type="match status" value="1"/>
</dbReference>
<dbReference type="InterPro" id="IPR058625">
    <property type="entry name" value="MdtA-like_BSH"/>
</dbReference>
<feature type="domain" description="Multidrug resistance protein MdtA-like barrel-sandwich hybrid" evidence="3">
    <location>
        <begin position="44"/>
        <end position="239"/>
    </location>
</feature>
<dbReference type="AlphaFoldDB" id="A0A858RAY1"/>
<keyword evidence="5" id="KW-1185">Reference proteome</keyword>
<organism evidence="4 5">
    <name type="scientific">Aerophototrophica crusticola</name>
    <dbReference type="NCBI Taxonomy" id="1709002"/>
    <lineage>
        <taxon>Bacteria</taxon>
        <taxon>Pseudomonadati</taxon>
        <taxon>Pseudomonadota</taxon>
        <taxon>Alphaproteobacteria</taxon>
        <taxon>Rhodospirillales</taxon>
        <taxon>Rhodospirillaceae</taxon>
        <taxon>Aerophototrophica</taxon>
    </lineage>
</organism>
<gene>
    <name evidence="4" type="ORF">HHL28_16880</name>
</gene>
<evidence type="ECO:0000313" key="5">
    <source>
        <dbReference type="Proteomes" id="UP000501891"/>
    </source>
</evidence>
<dbReference type="Proteomes" id="UP000501891">
    <property type="component" value="Chromosome"/>
</dbReference>
<proteinExistence type="predicted"/>
<feature type="domain" description="Multidrug resistance protein MdtA-like alpha-helical hairpin" evidence="2">
    <location>
        <begin position="112"/>
        <end position="170"/>
    </location>
</feature>
<dbReference type="InterPro" id="IPR050739">
    <property type="entry name" value="MFP"/>
</dbReference>
<evidence type="ECO:0000259" key="3">
    <source>
        <dbReference type="Pfam" id="PF25917"/>
    </source>
</evidence>
<dbReference type="Gene3D" id="1.10.287.470">
    <property type="entry name" value="Helix hairpin bin"/>
    <property type="match status" value="2"/>
</dbReference>
<dbReference type="Pfam" id="PF25917">
    <property type="entry name" value="BSH_RND"/>
    <property type="match status" value="1"/>
</dbReference>
<dbReference type="InterPro" id="IPR058624">
    <property type="entry name" value="MdtA-like_HH"/>
</dbReference>
<dbReference type="Gene3D" id="2.40.30.170">
    <property type="match status" value="1"/>
</dbReference>
<dbReference type="PANTHER" id="PTHR30386">
    <property type="entry name" value="MEMBRANE FUSION SUBUNIT OF EMRAB-TOLC MULTIDRUG EFFLUX PUMP"/>
    <property type="match status" value="1"/>
</dbReference>
<accession>A0A858RAY1</accession>
<sequence length="352" mass="37687">MKKRIGLLLVPVLLAGAAWGGWHWWTVARFVESTDNAYVQADITTISPRVEGYVAAVPVVDNQPIRAGDVLASIDDRDFRARVDQARARIAAQEAAIANIDSRLSLEQALINRAEADVASAQADLNRAEADRKRYAALAGRDFASQQTLSNTVADAEKAQAALRRAQAALVAERDQVAVLETEKARARATLAELKAALSLAENDLEKTVIRAPVDGVVGNQAARVGQYVRPGTQLMAVVPVQAAYVTANFKETQIEGLRVGQKVTVAVDAFPDLKAEGRIESLSPASGAQFSLLPPENATGNFTKIVQRVPVRVSLPQDGPLAGLLRPGLSVVVEVDTRDKADQPKPQVAAR</sequence>
<feature type="coiled-coil region" evidence="1">
    <location>
        <begin position="83"/>
        <end position="211"/>
    </location>
</feature>
<dbReference type="PANTHER" id="PTHR30386:SF24">
    <property type="entry name" value="MULTIDRUG RESISTANCE EFFLUX PUMP"/>
    <property type="match status" value="1"/>
</dbReference>
<dbReference type="GO" id="GO:0055085">
    <property type="term" value="P:transmembrane transport"/>
    <property type="evidence" value="ECO:0007669"/>
    <property type="project" value="InterPro"/>
</dbReference>
<reference evidence="4" key="1">
    <citation type="submission" date="2020-04" db="EMBL/GenBank/DDBJ databases">
        <title>A desert anoxygenic phototrophic bacterium fixes CO2 using RubisCO under aerobic conditions.</title>
        <authorList>
            <person name="Tang K."/>
        </authorList>
    </citation>
    <scope>NUCLEOTIDE SEQUENCE [LARGE SCALE GENOMIC DNA]</scope>
    <source>
        <strain evidence="4">MIMtkB3</strain>
    </source>
</reference>
<dbReference type="EMBL" id="CP051775">
    <property type="protein sequence ID" value="QJE74517.1"/>
    <property type="molecule type" value="Genomic_DNA"/>
</dbReference>
<name>A0A858RAY1_9PROT</name>
<evidence type="ECO:0000313" key="4">
    <source>
        <dbReference type="EMBL" id="QJE74517.1"/>
    </source>
</evidence>
<dbReference type="KEGG" id="acru:HHL28_16880"/>
<dbReference type="Pfam" id="PF25876">
    <property type="entry name" value="HH_MFP_RND"/>
    <property type="match status" value="1"/>
</dbReference>
<evidence type="ECO:0000259" key="2">
    <source>
        <dbReference type="Pfam" id="PF25876"/>
    </source>
</evidence>
<protein>
    <submittedName>
        <fullName evidence="4">HlyD family secretion protein</fullName>
    </submittedName>
</protein>
<dbReference type="SUPFAM" id="SSF111369">
    <property type="entry name" value="HlyD-like secretion proteins"/>
    <property type="match status" value="3"/>
</dbReference>
<evidence type="ECO:0000256" key="1">
    <source>
        <dbReference type="SAM" id="Coils"/>
    </source>
</evidence>
<keyword evidence="1" id="KW-0175">Coiled coil</keyword>